<dbReference type="PROSITE" id="PS51764">
    <property type="entry name" value="GH26"/>
    <property type="match status" value="1"/>
</dbReference>
<evidence type="ECO:0000313" key="6">
    <source>
        <dbReference type="EMBL" id="MBO4204591.1"/>
    </source>
</evidence>
<evidence type="ECO:0000313" key="7">
    <source>
        <dbReference type="Proteomes" id="UP000823521"/>
    </source>
</evidence>
<comment type="caution">
    <text evidence="4">Lacks conserved residue(s) required for the propagation of feature annotation.</text>
</comment>
<evidence type="ECO:0000256" key="1">
    <source>
        <dbReference type="ARBA" id="ARBA00007754"/>
    </source>
</evidence>
<keyword evidence="3" id="KW-0326">Glycosidase</keyword>
<keyword evidence="7" id="KW-1185">Reference proteome</keyword>
<dbReference type="SUPFAM" id="SSF51445">
    <property type="entry name" value="(Trans)glycosidases"/>
    <property type="match status" value="1"/>
</dbReference>
<evidence type="ECO:0000256" key="3">
    <source>
        <dbReference type="ARBA" id="ARBA00023295"/>
    </source>
</evidence>
<proteinExistence type="inferred from homology"/>
<evidence type="ECO:0000256" key="2">
    <source>
        <dbReference type="ARBA" id="ARBA00022801"/>
    </source>
</evidence>
<dbReference type="PANTHER" id="PTHR40079">
    <property type="entry name" value="MANNAN ENDO-1,4-BETA-MANNOSIDASE E-RELATED"/>
    <property type="match status" value="1"/>
</dbReference>
<evidence type="ECO:0000259" key="5">
    <source>
        <dbReference type="PROSITE" id="PS51764"/>
    </source>
</evidence>
<dbReference type="InterPro" id="IPR017853">
    <property type="entry name" value="GH"/>
</dbReference>
<dbReference type="InterPro" id="IPR022790">
    <property type="entry name" value="GH26_dom"/>
</dbReference>
<dbReference type="Gene3D" id="3.20.20.80">
    <property type="entry name" value="Glycosidases"/>
    <property type="match status" value="1"/>
</dbReference>
<feature type="domain" description="GH26" evidence="5">
    <location>
        <begin position="1"/>
        <end position="229"/>
    </location>
</feature>
<gene>
    <name evidence="6" type="ORF">GSF22_00980</name>
</gene>
<dbReference type="InterPro" id="IPR000805">
    <property type="entry name" value="Glyco_hydro_26"/>
</dbReference>
<name>A0ABS3VJD8_MICEH</name>
<protein>
    <recommendedName>
        <fullName evidence="5">GH26 domain-containing protein</fullName>
    </recommendedName>
</protein>
<keyword evidence="2" id="KW-0378">Hydrolase</keyword>
<organism evidence="6 7">
    <name type="scientific">Micromonospora echinofusca</name>
    <dbReference type="NCBI Taxonomy" id="47858"/>
    <lineage>
        <taxon>Bacteria</taxon>
        <taxon>Bacillati</taxon>
        <taxon>Actinomycetota</taxon>
        <taxon>Actinomycetes</taxon>
        <taxon>Micromonosporales</taxon>
        <taxon>Micromonosporaceae</taxon>
        <taxon>Micromonospora</taxon>
    </lineage>
</organism>
<reference evidence="6 7" key="1">
    <citation type="submission" date="2019-12" db="EMBL/GenBank/DDBJ databases">
        <title>Whole genome sequencing of endophytic Actinobacterium Micromonospora sp. MPMI6T.</title>
        <authorList>
            <person name="Evv R."/>
            <person name="Podile A.R."/>
        </authorList>
    </citation>
    <scope>NUCLEOTIDE SEQUENCE [LARGE SCALE GENOMIC DNA]</scope>
    <source>
        <strain evidence="6 7">MPMI6</strain>
    </source>
</reference>
<evidence type="ECO:0000256" key="4">
    <source>
        <dbReference type="PROSITE-ProRule" id="PRU01100"/>
    </source>
</evidence>
<accession>A0ABS3VJD8</accession>
<comment type="caution">
    <text evidence="6">The sequence shown here is derived from an EMBL/GenBank/DDBJ whole genome shotgun (WGS) entry which is preliminary data.</text>
</comment>
<dbReference type="Pfam" id="PF02156">
    <property type="entry name" value="Glyco_hydro_26"/>
    <property type="match status" value="1"/>
</dbReference>
<dbReference type="Proteomes" id="UP000823521">
    <property type="component" value="Unassembled WGS sequence"/>
</dbReference>
<dbReference type="RefSeq" id="WP_208810723.1">
    <property type="nucleotide sequence ID" value="NZ_WVUH01000003.1"/>
</dbReference>
<dbReference type="PANTHER" id="PTHR40079:SF4">
    <property type="entry name" value="GH26 DOMAIN-CONTAINING PROTEIN-RELATED"/>
    <property type="match status" value="1"/>
</dbReference>
<dbReference type="EMBL" id="WVUH01000003">
    <property type="protein sequence ID" value="MBO4204591.1"/>
    <property type="molecule type" value="Genomic_DNA"/>
</dbReference>
<sequence>MEYTNGRIETQSVIDWYRTHRGIVSFQWHWYCPRGGNYATNCDFVPDLNNPSSKLYQDIDLVLREMKKLGDAGIPVLFRPLHEANNNYMWWARKGSDAYKQLWRLMFQRAQALGVHNLVWVFNGMASGQSTSLASWYPGDSYADLVTSDNYQSWNDHHICTSVGSDKTVAVAETFSPLNPATEPAWSYFVVWASRDWTGSGKDVASLWRTAMVDPRTISIDQLPDTGTW</sequence>
<comment type="similarity">
    <text evidence="1 4">Belongs to the glycosyl hydrolase 26 family.</text>
</comment>